<sequence length="275" mass="31196">MKYLSTVALVTLSIVICISLLLSLLAVFGLIECVPFIDKSNLGLLPGISISCGGMIAVLAFFRDRSHQSADRQRKSDEVYLKIANDAFNEVYNLLKDRNNDRIIWVRASRLLLKTTSLKNKLITDDVKSSFTISEEQLRGELYRVLSYKKSGKKNPQPLPPQFFYGIEDWDSEKSLDNAALKSGSNMVVSRVIIDENIPDPSQKTLAIRSVIAIFDFLKFPEDYDDPLEAVQEWNDNWEDSNGIVQGAKRFVHHTKRYFVINGKLVDKMANKSLK</sequence>
<dbReference type="Proteomes" id="UP000006263">
    <property type="component" value="Unassembled WGS sequence"/>
</dbReference>
<keyword evidence="1" id="KW-0812">Transmembrane</keyword>
<feature type="transmembrane region" description="Helical" evidence="1">
    <location>
        <begin position="7"/>
        <end position="31"/>
    </location>
</feature>
<dbReference type="OrthoDB" id="6401358at2"/>
<dbReference type="EMBL" id="BAEP01000064">
    <property type="protein sequence ID" value="GAC25572.1"/>
    <property type="molecule type" value="Genomic_DNA"/>
</dbReference>
<gene>
    <name evidence="2" type="ORF">GMES_3294</name>
</gene>
<name>K6Z5A8_9ALTE</name>
<evidence type="ECO:0000313" key="3">
    <source>
        <dbReference type="Proteomes" id="UP000006263"/>
    </source>
</evidence>
<dbReference type="AlphaFoldDB" id="K6Z5A8"/>
<evidence type="ECO:0000313" key="2">
    <source>
        <dbReference type="EMBL" id="GAC25572.1"/>
    </source>
</evidence>
<reference evidence="2 3" key="1">
    <citation type="journal article" date="2017" name="Antonie Van Leeuwenhoek">
        <title>Rhizobium rhizosphaerae sp. nov., a novel species isolated from rice rhizosphere.</title>
        <authorList>
            <person name="Zhao J.J."/>
            <person name="Zhang J."/>
            <person name="Zhang R.J."/>
            <person name="Zhang C.W."/>
            <person name="Yin H.Q."/>
            <person name="Zhang X.X."/>
        </authorList>
    </citation>
    <scope>NUCLEOTIDE SEQUENCE [LARGE SCALE GENOMIC DNA]</scope>
    <source>
        <strain evidence="2 3">KMM 241</strain>
    </source>
</reference>
<keyword evidence="1" id="KW-0472">Membrane</keyword>
<evidence type="ECO:0000256" key="1">
    <source>
        <dbReference type="SAM" id="Phobius"/>
    </source>
</evidence>
<dbReference type="RefSeq" id="WP_006993723.1">
    <property type="nucleotide sequence ID" value="NZ_BAEP01000064.1"/>
</dbReference>
<organism evidence="2 3">
    <name type="scientific">Paraglaciecola mesophila KMM 241</name>
    <dbReference type="NCBI Taxonomy" id="1128912"/>
    <lineage>
        <taxon>Bacteria</taxon>
        <taxon>Pseudomonadati</taxon>
        <taxon>Pseudomonadota</taxon>
        <taxon>Gammaproteobacteria</taxon>
        <taxon>Alteromonadales</taxon>
        <taxon>Alteromonadaceae</taxon>
        <taxon>Paraglaciecola</taxon>
    </lineage>
</organism>
<keyword evidence="1" id="KW-1133">Transmembrane helix</keyword>
<protein>
    <submittedName>
        <fullName evidence="2">Uncharacterized protein</fullName>
    </submittedName>
</protein>
<accession>K6Z5A8</accession>
<dbReference type="eggNOG" id="ENOG5033G35">
    <property type="taxonomic scope" value="Bacteria"/>
</dbReference>
<feature type="transmembrane region" description="Helical" evidence="1">
    <location>
        <begin position="43"/>
        <end position="62"/>
    </location>
</feature>
<comment type="caution">
    <text evidence="2">The sequence shown here is derived from an EMBL/GenBank/DDBJ whole genome shotgun (WGS) entry which is preliminary data.</text>
</comment>
<proteinExistence type="predicted"/>